<keyword evidence="3" id="KW-0808">Transferase</keyword>
<evidence type="ECO:0000256" key="7">
    <source>
        <dbReference type="ARBA" id="ARBA00049244"/>
    </source>
</evidence>
<evidence type="ECO:0000259" key="8">
    <source>
        <dbReference type="Pfam" id="PF09115"/>
    </source>
</evidence>
<dbReference type="Pfam" id="PF09115">
    <property type="entry name" value="DNApol3-delta_C"/>
    <property type="match status" value="1"/>
</dbReference>
<dbReference type="EMBL" id="LIZT01000008">
    <property type="protein sequence ID" value="KPJ50992.1"/>
    <property type="molecule type" value="Genomic_DNA"/>
</dbReference>
<evidence type="ECO:0000313" key="9">
    <source>
        <dbReference type="EMBL" id="KPJ50992.1"/>
    </source>
</evidence>
<evidence type="ECO:0000256" key="1">
    <source>
        <dbReference type="ARBA" id="ARBA00012417"/>
    </source>
</evidence>
<dbReference type="InterPro" id="IPR027417">
    <property type="entry name" value="P-loop_NTPase"/>
</dbReference>
<name>A0A0S7WLE1_UNCT6</name>
<dbReference type="Proteomes" id="UP000051124">
    <property type="component" value="Unassembled WGS sequence"/>
</dbReference>
<dbReference type="Pfam" id="PF13177">
    <property type="entry name" value="DNA_pol3_delta2"/>
    <property type="match status" value="1"/>
</dbReference>
<dbReference type="InterPro" id="IPR050238">
    <property type="entry name" value="DNA_Rep/Repair_Clamp_Loader"/>
</dbReference>
<dbReference type="AlphaFoldDB" id="A0A0S7WLE1"/>
<comment type="catalytic activity">
    <reaction evidence="7">
        <text>DNA(n) + a 2'-deoxyribonucleoside 5'-triphosphate = DNA(n+1) + diphosphate</text>
        <dbReference type="Rhea" id="RHEA:22508"/>
        <dbReference type="Rhea" id="RHEA-COMP:17339"/>
        <dbReference type="Rhea" id="RHEA-COMP:17340"/>
        <dbReference type="ChEBI" id="CHEBI:33019"/>
        <dbReference type="ChEBI" id="CHEBI:61560"/>
        <dbReference type="ChEBI" id="CHEBI:173112"/>
        <dbReference type="EC" id="2.7.7.7"/>
    </reaction>
</comment>
<dbReference type="GO" id="GO:0008408">
    <property type="term" value="F:3'-5' exonuclease activity"/>
    <property type="evidence" value="ECO:0007669"/>
    <property type="project" value="InterPro"/>
</dbReference>
<dbReference type="EC" id="2.7.7.7" evidence="1"/>
<accession>A0A0S7WLE1</accession>
<proteinExistence type="predicted"/>
<dbReference type="PANTHER" id="PTHR11669">
    <property type="entry name" value="REPLICATION FACTOR C / DNA POLYMERASE III GAMMA-TAU SUBUNIT"/>
    <property type="match status" value="1"/>
</dbReference>
<gene>
    <name evidence="9" type="ORF">AMJ40_01185</name>
</gene>
<keyword evidence="5" id="KW-0235">DNA replication</keyword>
<evidence type="ECO:0000256" key="4">
    <source>
        <dbReference type="ARBA" id="ARBA00022695"/>
    </source>
</evidence>
<dbReference type="GO" id="GO:0003887">
    <property type="term" value="F:DNA-directed DNA polymerase activity"/>
    <property type="evidence" value="ECO:0007669"/>
    <property type="project" value="UniProtKB-KW"/>
</dbReference>
<dbReference type="Gene3D" id="3.40.50.300">
    <property type="entry name" value="P-loop containing nucleotide triphosphate hydrolases"/>
    <property type="match status" value="1"/>
</dbReference>
<evidence type="ECO:0000256" key="3">
    <source>
        <dbReference type="ARBA" id="ARBA00022679"/>
    </source>
</evidence>
<dbReference type="InterPro" id="IPR015199">
    <property type="entry name" value="DNA_pol_III_delta_C"/>
</dbReference>
<protein>
    <recommendedName>
        <fullName evidence="2">DNA polymerase III subunit delta'</fullName>
        <ecNumber evidence="1">2.7.7.7</ecNumber>
    </recommendedName>
</protein>
<dbReference type="PATRIC" id="fig|1703771.3.peg.37"/>
<dbReference type="SUPFAM" id="SSF52540">
    <property type="entry name" value="P-loop containing nucleoside triphosphate hydrolases"/>
    <property type="match status" value="1"/>
</dbReference>
<keyword evidence="6" id="KW-0239">DNA-directed DNA polymerase</keyword>
<feature type="domain" description="DNA polymerase III delta subunit C-terminal" evidence="8">
    <location>
        <begin position="230"/>
        <end position="325"/>
    </location>
</feature>
<dbReference type="GO" id="GO:0009360">
    <property type="term" value="C:DNA polymerase III complex"/>
    <property type="evidence" value="ECO:0007669"/>
    <property type="project" value="InterPro"/>
</dbReference>
<keyword evidence="4" id="KW-0548">Nucleotidyltransferase</keyword>
<dbReference type="InterPro" id="IPR004622">
    <property type="entry name" value="DNA_pol_HolB"/>
</dbReference>
<dbReference type="PANTHER" id="PTHR11669:SF8">
    <property type="entry name" value="DNA POLYMERASE III SUBUNIT DELTA"/>
    <property type="match status" value="1"/>
</dbReference>
<evidence type="ECO:0000256" key="6">
    <source>
        <dbReference type="ARBA" id="ARBA00022932"/>
    </source>
</evidence>
<evidence type="ECO:0000313" key="10">
    <source>
        <dbReference type="Proteomes" id="UP000051124"/>
    </source>
</evidence>
<dbReference type="GO" id="GO:0003677">
    <property type="term" value="F:DNA binding"/>
    <property type="evidence" value="ECO:0007669"/>
    <property type="project" value="InterPro"/>
</dbReference>
<comment type="caution">
    <text evidence="9">The sequence shown here is derived from an EMBL/GenBank/DDBJ whole genome shotgun (WGS) entry which is preliminary data.</text>
</comment>
<sequence>MFDNIVGQETAKKILANQIEKEKVSHAYLFHGQCGVGKTETAIAFAKALNCDRGSGCGTCTHCKRVERFVHPDVKFVFPVPSAIQADALVELYETGKESHFRFPFSQRASISIDTIRSVSGETYLKPYESRWKVNIVIDADKMTQEASNAFLKTLEEPPSHAIFILITEHPQSLPLTILSRCQSIRFRNLSREEIEQALKARGVEPSLTGVLARLASGSLGRALRSNKSEYMEIRRRLIDGFLALGKKRWETVIDLSQWLVDECDRWVFVEVFLSLYRDLLVLKEGLDTLVQNCDYISELRNRAEQCENERVAGSLKRLENFAAAFEININLKVAFPPLLSALC</sequence>
<evidence type="ECO:0000256" key="5">
    <source>
        <dbReference type="ARBA" id="ARBA00022705"/>
    </source>
</evidence>
<dbReference type="NCBIfam" id="TIGR00678">
    <property type="entry name" value="holB"/>
    <property type="match status" value="1"/>
</dbReference>
<reference evidence="9 10" key="1">
    <citation type="journal article" date="2015" name="Microbiome">
        <title>Genomic resolution of linkages in carbon, nitrogen, and sulfur cycling among widespread estuary sediment bacteria.</title>
        <authorList>
            <person name="Baker B.J."/>
            <person name="Lazar C.S."/>
            <person name="Teske A.P."/>
            <person name="Dick G.J."/>
        </authorList>
    </citation>
    <scope>NUCLEOTIDE SEQUENCE [LARGE SCALE GENOMIC DNA]</scope>
    <source>
        <strain evidence="9">DG_26</strain>
    </source>
</reference>
<evidence type="ECO:0000256" key="2">
    <source>
        <dbReference type="ARBA" id="ARBA00014363"/>
    </source>
</evidence>
<dbReference type="GO" id="GO:0006261">
    <property type="term" value="P:DNA-templated DNA replication"/>
    <property type="evidence" value="ECO:0007669"/>
    <property type="project" value="TreeGrafter"/>
</dbReference>
<organism evidence="9 10">
    <name type="scientific">candidate division TA06 bacterium DG_26</name>
    <dbReference type="NCBI Taxonomy" id="1703771"/>
    <lineage>
        <taxon>Bacteria</taxon>
        <taxon>Bacteria division TA06</taxon>
    </lineage>
</organism>